<organism evidence="1 2">
    <name type="scientific">Reticulibacter mediterranei</name>
    <dbReference type="NCBI Taxonomy" id="2778369"/>
    <lineage>
        <taxon>Bacteria</taxon>
        <taxon>Bacillati</taxon>
        <taxon>Chloroflexota</taxon>
        <taxon>Ktedonobacteria</taxon>
        <taxon>Ktedonobacterales</taxon>
        <taxon>Reticulibacteraceae</taxon>
        <taxon>Reticulibacter</taxon>
    </lineage>
</organism>
<protein>
    <submittedName>
        <fullName evidence="1">Uncharacterized protein</fullName>
    </submittedName>
</protein>
<dbReference type="AlphaFoldDB" id="A0A8J3N1F9"/>
<sequence>MGQCHLQSISDQLLIIGFTHCPAYDQAHKQIQDHDRTQPTSAVQTSVVSLTHFAILYWVRLR</sequence>
<dbReference type="EMBL" id="BNJK01000001">
    <property type="protein sequence ID" value="GHO93982.1"/>
    <property type="molecule type" value="Genomic_DNA"/>
</dbReference>
<reference evidence="1" key="1">
    <citation type="submission" date="2020-10" db="EMBL/GenBank/DDBJ databases">
        <title>Taxonomic study of unclassified bacteria belonging to the class Ktedonobacteria.</title>
        <authorList>
            <person name="Yabe S."/>
            <person name="Wang C.M."/>
            <person name="Zheng Y."/>
            <person name="Sakai Y."/>
            <person name="Cavaletti L."/>
            <person name="Monciardini P."/>
            <person name="Donadio S."/>
        </authorList>
    </citation>
    <scope>NUCLEOTIDE SEQUENCE</scope>
    <source>
        <strain evidence="1">ID150040</strain>
    </source>
</reference>
<proteinExistence type="predicted"/>
<evidence type="ECO:0000313" key="2">
    <source>
        <dbReference type="Proteomes" id="UP000597444"/>
    </source>
</evidence>
<accession>A0A8J3N1F9</accession>
<comment type="caution">
    <text evidence="1">The sequence shown here is derived from an EMBL/GenBank/DDBJ whole genome shotgun (WGS) entry which is preliminary data.</text>
</comment>
<evidence type="ECO:0000313" key="1">
    <source>
        <dbReference type="EMBL" id="GHO93982.1"/>
    </source>
</evidence>
<dbReference type="Proteomes" id="UP000597444">
    <property type="component" value="Unassembled WGS sequence"/>
</dbReference>
<gene>
    <name evidence="1" type="ORF">KSF_040300</name>
</gene>
<keyword evidence="2" id="KW-1185">Reference proteome</keyword>
<name>A0A8J3N1F9_9CHLR</name>